<accession>A0A4W3JPD8</accession>
<keyword evidence="4" id="KW-1185">Reference proteome</keyword>
<evidence type="ECO:0000313" key="3">
    <source>
        <dbReference type="Ensembl" id="ENSCMIP00000041096.1"/>
    </source>
</evidence>
<dbReference type="InterPro" id="IPR011993">
    <property type="entry name" value="PH-like_dom_sf"/>
</dbReference>
<dbReference type="PANTHER" id="PTHR21642">
    <property type="entry name" value="CEREBRAL CAVERNOUS MALFORMATIONS PROTEIN 2 HOMOLOG"/>
    <property type="match status" value="1"/>
</dbReference>
<reference evidence="4" key="1">
    <citation type="journal article" date="2006" name="Science">
        <title>Ancient noncoding elements conserved in the human genome.</title>
        <authorList>
            <person name="Venkatesh B."/>
            <person name="Kirkness E.F."/>
            <person name="Loh Y.H."/>
            <person name="Halpern A.L."/>
            <person name="Lee A.P."/>
            <person name="Johnson J."/>
            <person name="Dandona N."/>
            <person name="Viswanathan L.D."/>
            <person name="Tay A."/>
            <person name="Venter J.C."/>
            <person name="Strausberg R.L."/>
            <person name="Brenner S."/>
        </authorList>
    </citation>
    <scope>NUCLEOTIDE SEQUENCE [LARGE SCALE GENOMIC DNA]</scope>
</reference>
<name>A0A4W3JPD8_CALMI</name>
<proteinExistence type="inferred from homology"/>
<reference evidence="4" key="2">
    <citation type="journal article" date="2007" name="PLoS Biol.">
        <title>Survey sequencing and comparative analysis of the elephant shark (Callorhinchus milii) genome.</title>
        <authorList>
            <person name="Venkatesh B."/>
            <person name="Kirkness E.F."/>
            <person name="Loh Y.H."/>
            <person name="Halpern A.L."/>
            <person name="Lee A.P."/>
            <person name="Johnson J."/>
            <person name="Dandona N."/>
            <person name="Viswanathan L.D."/>
            <person name="Tay A."/>
            <person name="Venter J.C."/>
            <person name="Strausberg R.L."/>
            <person name="Brenner S."/>
        </authorList>
    </citation>
    <scope>NUCLEOTIDE SEQUENCE [LARGE SCALE GENOMIC DNA]</scope>
</reference>
<dbReference type="GeneTree" id="ENSGT00390000016168"/>
<reference evidence="3" key="4">
    <citation type="submission" date="2025-08" db="UniProtKB">
        <authorList>
            <consortium name="Ensembl"/>
        </authorList>
    </citation>
    <scope>IDENTIFICATION</scope>
</reference>
<dbReference type="InterPro" id="IPR026159">
    <property type="entry name" value="Malcavernin"/>
</dbReference>
<dbReference type="Proteomes" id="UP000314986">
    <property type="component" value="Unassembled WGS sequence"/>
</dbReference>
<reference evidence="3" key="5">
    <citation type="submission" date="2025-09" db="UniProtKB">
        <authorList>
            <consortium name="Ensembl"/>
        </authorList>
    </citation>
    <scope>IDENTIFICATION</scope>
</reference>
<protein>
    <submittedName>
        <fullName evidence="3">Uncharacterized protein</fullName>
    </submittedName>
</protein>
<dbReference type="InParanoid" id="A0A4W3JPD8"/>
<dbReference type="Ensembl" id="ENSCMIT00000041676.1">
    <property type="protein sequence ID" value="ENSCMIP00000041096.1"/>
    <property type="gene ID" value="ENSCMIG00000017128.1"/>
</dbReference>
<reference evidence="4" key="3">
    <citation type="journal article" date="2014" name="Nature">
        <title>Elephant shark genome provides unique insights into gnathostome evolution.</title>
        <authorList>
            <consortium name="International Elephant Shark Genome Sequencing Consortium"/>
            <person name="Venkatesh B."/>
            <person name="Lee A.P."/>
            <person name="Ravi V."/>
            <person name="Maurya A.K."/>
            <person name="Lian M.M."/>
            <person name="Swann J.B."/>
            <person name="Ohta Y."/>
            <person name="Flajnik M.F."/>
            <person name="Sutoh Y."/>
            <person name="Kasahara M."/>
            <person name="Hoon S."/>
            <person name="Gangu V."/>
            <person name="Roy S.W."/>
            <person name="Irimia M."/>
            <person name="Korzh V."/>
            <person name="Kondrychyn I."/>
            <person name="Lim Z.W."/>
            <person name="Tay B.H."/>
            <person name="Tohari S."/>
            <person name="Kong K.W."/>
            <person name="Ho S."/>
            <person name="Lorente-Galdos B."/>
            <person name="Quilez J."/>
            <person name="Marques-Bonet T."/>
            <person name="Raney B.J."/>
            <person name="Ingham P.W."/>
            <person name="Tay A."/>
            <person name="Hillier L.W."/>
            <person name="Minx P."/>
            <person name="Boehm T."/>
            <person name="Wilson R.K."/>
            <person name="Brenner S."/>
            <person name="Warren W.C."/>
        </authorList>
    </citation>
    <scope>NUCLEOTIDE SEQUENCE [LARGE SCALE GENOMIC DNA]</scope>
</reference>
<organism evidence="3 4">
    <name type="scientific">Callorhinchus milii</name>
    <name type="common">Ghost shark</name>
    <dbReference type="NCBI Taxonomy" id="7868"/>
    <lineage>
        <taxon>Eukaryota</taxon>
        <taxon>Metazoa</taxon>
        <taxon>Chordata</taxon>
        <taxon>Craniata</taxon>
        <taxon>Vertebrata</taxon>
        <taxon>Chondrichthyes</taxon>
        <taxon>Holocephali</taxon>
        <taxon>Chimaeriformes</taxon>
        <taxon>Callorhinchidae</taxon>
        <taxon>Callorhinchus</taxon>
    </lineage>
</organism>
<dbReference type="STRING" id="7868.ENSCMIP00000041096"/>
<feature type="compositionally biased region" description="Polar residues" evidence="2">
    <location>
        <begin position="12"/>
        <end position="27"/>
    </location>
</feature>
<comment type="similarity">
    <text evidence="1">Belongs to the CCM2 family.</text>
</comment>
<dbReference type="GO" id="GO:0003007">
    <property type="term" value="P:heart morphogenesis"/>
    <property type="evidence" value="ECO:0007669"/>
    <property type="project" value="TreeGrafter"/>
</dbReference>
<sequence length="109" mass="11983">MAAGGSLERRQTGATTPDTQEPSSETSCNLVILSVDSRDSAEEYCSLICQVFRVIYADQTIDCVDRAGFHYTSTPDRRWLMDRSESRALSVHPVAPSDRRSGGQGGWIV</sequence>
<evidence type="ECO:0000313" key="4">
    <source>
        <dbReference type="Proteomes" id="UP000314986"/>
    </source>
</evidence>
<dbReference type="AlphaFoldDB" id="A0A4W3JPD8"/>
<dbReference type="PANTHER" id="PTHR21642:SF2">
    <property type="entry name" value="CEREBRAL CAVERNOUS MALFORMATIONS 2 PROTEIN-LIKE"/>
    <property type="match status" value="1"/>
</dbReference>
<evidence type="ECO:0000256" key="1">
    <source>
        <dbReference type="ARBA" id="ARBA00010822"/>
    </source>
</evidence>
<feature type="region of interest" description="Disordered" evidence="2">
    <location>
        <begin position="1"/>
        <end position="27"/>
    </location>
</feature>
<dbReference type="Gene3D" id="2.30.29.30">
    <property type="entry name" value="Pleckstrin-homology domain (PH domain)/Phosphotyrosine-binding domain (PTB)"/>
    <property type="match status" value="1"/>
</dbReference>
<evidence type="ECO:0000256" key="2">
    <source>
        <dbReference type="SAM" id="MobiDB-lite"/>
    </source>
</evidence>